<feature type="region of interest" description="Disordered" evidence="1">
    <location>
        <begin position="1"/>
        <end position="21"/>
    </location>
</feature>
<sequence length="231" mass="25572">MTRPRRRLARARPESQGDDGEELAKYQSCCRPLIDPHKIGAGLVGLPVSHLQTDAQQDWTDSNQLISGAIACSHGDNGLTAQYICTRLGVHGYPVWNLPFNARLDGFPCYSLMKPIPRVRPTPTIGDSPAQFRPGKLVGTVALESGHRSCKRCEPNQTRRISNSKICPGVEPRREPLDCVSLRINIYPSLANSFTVERTLLQGGEQLASGRREQANFAEDEAEKRIQDNNV</sequence>
<protein>
    <submittedName>
        <fullName evidence="2">Uncharacterized protein</fullName>
    </submittedName>
</protein>
<dbReference type="EMBL" id="JARKIF010000023">
    <property type="protein sequence ID" value="KAJ7615857.1"/>
    <property type="molecule type" value="Genomic_DNA"/>
</dbReference>
<gene>
    <name evidence="2" type="ORF">FB45DRAFT_934796</name>
</gene>
<evidence type="ECO:0000256" key="1">
    <source>
        <dbReference type="SAM" id="MobiDB-lite"/>
    </source>
</evidence>
<organism evidence="2 3">
    <name type="scientific">Roridomyces roridus</name>
    <dbReference type="NCBI Taxonomy" id="1738132"/>
    <lineage>
        <taxon>Eukaryota</taxon>
        <taxon>Fungi</taxon>
        <taxon>Dikarya</taxon>
        <taxon>Basidiomycota</taxon>
        <taxon>Agaricomycotina</taxon>
        <taxon>Agaricomycetes</taxon>
        <taxon>Agaricomycetidae</taxon>
        <taxon>Agaricales</taxon>
        <taxon>Marasmiineae</taxon>
        <taxon>Mycenaceae</taxon>
        <taxon>Roridomyces</taxon>
    </lineage>
</organism>
<accession>A0AAD7BAV2</accession>
<dbReference type="Proteomes" id="UP001221142">
    <property type="component" value="Unassembled WGS sequence"/>
</dbReference>
<evidence type="ECO:0000313" key="3">
    <source>
        <dbReference type="Proteomes" id="UP001221142"/>
    </source>
</evidence>
<reference evidence="2" key="1">
    <citation type="submission" date="2023-03" db="EMBL/GenBank/DDBJ databases">
        <title>Massive genome expansion in bonnet fungi (Mycena s.s.) driven by repeated elements and novel gene families across ecological guilds.</title>
        <authorList>
            <consortium name="Lawrence Berkeley National Laboratory"/>
            <person name="Harder C.B."/>
            <person name="Miyauchi S."/>
            <person name="Viragh M."/>
            <person name="Kuo A."/>
            <person name="Thoen E."/>
            <person name="Andreopoulos B."/>
            <person name="Lu D."/>
            <person name="Skrede I."/>
            <person name="Drula E."/>
            <person name="Henrissat B."/>
            <person name="Morin E."/>
            <person name="Kohler A."/>
            <person name="Barry K."/>
            <person name="LaButti K."/>
            <person name="Morin E."/>
            <person name="Salamov A."/>
            <person name="Lipzen A."/>
            <person name="Mereny Z."/>
            <person name="Hegedus B."/>
            <person name="Baldrian P."/>
            <person name="Stursova M."/>
            <person name="Weitz H."/>
            <person name="Taylor A."/>
            <person name="Grigoriev I.V."/>
            <person name="Nagy L.G."/>
            <person name="Martin F."/>
            <person name="Kauserud H."/>
        </authorList>
    </citation>
    <scope>NUCLEOTIDE SEQUENCE</scope>
    <source>
        <strain evidence="2">9284</strain>
    </source>
</reference>
<proteinExistence type="predicted"/>
<comment type="caution">
    <text evidence="2">The sequence shown here is derived from an EMBL/GenBank/DDBJ whole genome shotgun (WGS) entry which is preliminary data.</text>
</comment>
<name>A0AAD7BAV2_9AGAR</name>
<evidence type="ECO:0000313" key="2">
    <source>
        <dbReference type="EMBL" id="KAJ7615857.1"/>
    </source>
</evidence>
<feature type="compositionally biased region" description="Basic residues" evidence="1">
    <location>
        <begin position="1"/>
        <end position="10"/>
    </location>
</feature>
<keyword evidence="3" id="KW-1185">Reference proteome</keyword>
<dbReference type="AlphaFoldDB" id="A0AAD7BAV2"/>